<dbReference type="RefSeq" id="XP_060542418.1">
    <property type="nucleotide sequence ID" value="XM_060686435.1"/>
</dbReference>
<evidence type="ECO:0000256" key="1">
    <source>
        <dbReference type="ARBA" id="ARBA00008615"/>
    </source>
</evidence>
<organism evidence="3 4">
    <name type="scientific">Pantherophis guttatus</name>
    <name type="common">Corn snake</name>
    <name type="synonym">Elaphe guttata</name>
    <dbReference type="NCBI Taxonomy" id="94885"/>
    <lineage>
        <taxon>Eukaryota</taxon>
        <taxon>Metazoa</taxon>
        <taxon>Chordata</taxon>
        <taxon>Craniata</taxon>
        <taxon>Vertebrata</taxon>
        <taxon>Euteleostomi</taxon>
        <taxon>Lepidosauria</taxon>
        <taxon>Squamata</taxon>
        <taxon>Bifurcata</taxon>
        <taxon>Unidentata</taxon>
        <taxon>Episquamata</taxon>
        <taxon>Toxicofera</taxon>
        <taxon>Serpentes</taxon>
        <taxon>Colubroidea</taxon>
        <taxon>Colubridae</taxon>
        <taxon>Colubrinae</taxon>
        <taxon>Pantherophis</taxon>
    </lineage>
</organism>
<name>A0ABM3Z224_PANGU</name>
<gene>
    <name evidence="4" type="primary">FAM216B</name>
</gene>
<proteinExistence type="inferred from homology"/>
<evidence type="ECO:0000313" key="4">
    <source>
        <dbReference type="RefSeq" id="XP_060542418.1"/>
    </source>
</evidence>
<dbReference type="Proteomes" id="UP001652622">
    <property type="component" value="Unplaced"/>
</dbReference>
<evidence type="ECO:0000313" key="3">
    <source>
        <dbReference type="Proteomes" id="UP001652622"/>
    </source>
</evidence>
<accession>A0ABM3Z224</accession>
<dbReference type="GeneID" id="132710390"/>
<dbReference type="PANTHER" id="PTHR16476:SF3">
    <property type="entry name" value="PROTEIN FAM216B"/>
    <property type="match status" value="1"/>
</dbReference>
<dbReference type="Pfam" id="PF15107">
    <property type="entry name" value="FAM216B"/>
    <property type="match status" value="1"/>
</dbReference>
<keyword evidence="3" id="KW-1185">Reference proteome</keyword>
<comment type="similarity">
    <text evidence="1">Belongs to the FAM216 family.</text>
</comment>
<dbReference type="InterPro" id="IPR029373">
    <property type="entry name" value="FAM216"/>
</dbReference>
<protein>
    <submittedName>
        <fullName evidence="4">Protein FAM216B</fullName>
    </submittedName>
</protein>
<feature type="region of interest" description="Disordered" evidence="2">
    <location>
        <begin position="91"/>
        <end position="120"/>
    </location>
</feature>
<reference evidence="4" key="1">
    <citation type="submission" date="2025-08" db="UniProtKB">
        <authorList>
            <consortium name="RefSeq"/>
        </authorList>
    </citation>
    <scope>IDENTIFICATION</scope>
    <source>
        <tissue evidence="4">Blood</tissue>
    </source>
</reference>
<dbReference type="PANTHER" id="PTHR16476">
    <property type="entry name" value="FAMILY WITH SEQUENCE SIMILARITY 216 MEMBER A"/>
    <property type="match status" value="1"/>
</dbReference>
<evidence type="ECO:0000256" key="2">
    <source>
        <dbReference type="SAM" id="MobiDB-lite"/>
    </source>
</evidence>
<sequence length="120" mass="13884">MGERERRNPSKHHYPKLPCVQVPSSEWDSFWMKGLNPGQKRYFYSILSIYDSRGHREALCRRYTISLQRQNALGLITKQQVGYYASFIKDSKSSRRSKRGGTSPSKAGGRRAQLRSCNQI</sequence>